<evidence type="ECO:0000256" key="2">
    <source>
        <dbReference type="ARBA" id="ARBA00011738"/>
    </source>
</evidence>
<dbReference type="SUPFAM" id="SSF57667">
    <property type="entry name" value="beta-beta-alpha zinc fingers"/>
    <property type="match status" value="1"/>
</dbReference>
<evidence type="ECO:0000256" key="10">
    <source>
        <dbReference type="PROSITE-ProRule" id="PRU00027"/>
    </source>
</evidence>
<dbReference type="Proteomes" id="UP000235145">
    <property type="component" value="Unassembled WGS sequence"/>
</dbReference>
<comment type="subunit">
    <text evidence="2">Homodimer.</text>
</comment>
<dbReference type="PANTHER" id="PTHR46481">
    <property type="entry name" value="ZINC FINGER BED DOMAIN-CONTAINING PROTEIN 4"/>
    <property type="match status" value="1"/>
</dbReference>
<comment type="caution">
    <text evidence="13">The sequence shown here is derived from an EMBL/GenBank/DDBJ whole genome shotgun (WGS) entry which is preliminary data.</text>
</comment>
<keyword evidence="5" id="KW-0862">Zinc</keyword>
<evidence type="ECO:0000256" key="5">
    <source>
        <dbReference type="ARBA" id="ARBA00022833"/>
    </source>
</evidence>
<dbReference type="InterPro" id="IPR052035">
    <property type="entry name" value="ZnF_BED_domain_contain"/>
</dbReference>
<evidence type="ECO:0000256" key="11">
    <source>
        <dbReference type="SAM" id="MobiDB-lite"/>
    </source>
</evidence>
<name>A0A9R1UNP6_LACSA</name>
<dbReference type="InterPro" id="IPR025525">
    <property type="entry name" value="hAT-like_transposase_RNase-H"/>
</dbReference>
<feature type="domain" description="BED-type" evidence="12">
    <location>
        <begin position="57"/>
        <end position="115"/>
    </location>
</feature>
<dbReference type="PANTHER" id="PTHR46481:SF10">
    <property type="entry name" value="ZINC FINGER BED DOMAIN-CONTAINING PROTEIN 39"/>
    <property type="match status" value="1"/>
</dbReference>
<evidence type="ECO:0000256" key="8">
    <source>
        <dbReference type="ARBA" id="ARBA00023163"/>
    </source>
</evidence>
<dbReference type="Pfam" id="PF02892">
    <property type="entry name" value="zf-BED"/>
    <property type="match status" value="1"/>
</dbReference>
<evidence type="ECO:0000256" key="3">
    <source>
        <dbReference type="ARBA" id="ARBA00022723"/>
    </source>
</evidence>
<evidence type="ECO:0000256" key="6">
    <source>
        <dbReference type="ARBA" id="ARBA00023015"/>
    </source>
</evidence>
<evidence type="ECO:0000313" key="14">
    <source>
        <dbReference type="Proteomes" id="UP000235145"/>
    </source>
</evidence>
<evidence type="ECO:0000256" key="7">
    <source>
        <dbReference type="ARBA" id="ARBA00023125"/>
    </source>
</evidence>
<keyword evidence="6" id="KW-0805">Transcription regulation</keyword>
<feature type="region of interest" description="Disordered" evidence="11">
    <location>
        <begin position="1"/>
        <end position="45"/>
    </location>
</feature>
<dbReference type="Pfam" id="PF14372">
    <property type="entry name" value="hAT-like_RNase-H"/>
    <property type="match status" value="1"/>
</dbReference>
<comment type="subcellular location">
    <subcellularLocation>
        <location evidence="1">Nucleus</location>
    </subcellularLocation>
</comment>
<evidence type="ECO:0000259" key="12">
    <source>
        <dbReference type="PROSITE" id="PS50808"/>
    </source>
</evidence>
<keyword evidence="7" id="KW-0238">DNA-binding</keyword>
<dbReference type="GO" id="GO:0003677">
    <property type="term" value="F:DNA binding"/>
    <property type="evidence" value="ECO:0007669"/>
    <property type="project" value="UniProtKB-KW"/>
</dbReference>
<evidence type="ECO:0000256" key="9">
    <source>
        <dbReference type="ARBA" id="ARBA00023242"/>
    </source>
</evidence>
<keyword evidence="14" id="KW-1185">Reference proteome</keyword>
<dbReference type="InterPro" id="IPR008906">
    <property type="entry name" value="HATC_C_dom"/>
</dbReference>
<dbReference type="GO" id="GO:0046983">
    <property type="term" value="F:protein dimerization activity"/>
    <property type="evidence" value="ECO:0007669"/>
    <property type="project" value="InterPro"/>
</dbReference>
<evidence type="ECO:0000256" key="1">
    <source>
        <dbReference type="ARBA" id="ARBA00004123"/>
    </source>
</evidence>
<keyword evidence="8" id="KW-0804">Transcription</keyword>
<accession>A0A9R1UNP6</accession>
<dbReference type="InterPro" id="IPR036236">
    <property type="entry name" value="Znf_C2H2_sf"/>
</dbReference>
<sequence length="703" mass="80662">MDGDVSSDPMEGVENKEQSTPINVDVDEQPTPQNHIPSENAEMHAGEEEIVMKRKRKKTSKAWYGFTIVTLSNGTKKAQCIHCKTKLTYGDSGTTSTLKRHLAICKPHKDYEEKQNLLNFPLIKFDGDAGHEKLPSLIRPDAKYDGNKMREAIATWVLGTEQPFSVVEDDLFVHMMKTATPLFEKTNRTSTKADCFKIYEHEKKTLKALTKAASKISLTTDCWKSSHQKIEYMVITGHFIDHNWRLQKRVLSFVHVPPPRTGLDIADGIYKCLKHWEIEDKIFTISVDNAAYNDRALRRLKEIFSRVRKLTCGGRLFHVRCCAHILNLLVKDGLAMIDSVIREVREGIKYINNSEARLQTFSNIAHQLQIQDRKLLLDVPTRWNSTYDMLSVALKFKDVFPRFAEYEPHFHHLPNDEEWVHVESVCTNVISGSDYPTSNLYLIEVFRVKETLDKGSLSKNDFIKTMVTKMKEKFDKYWGECHLVMAIASVLDPRFKMKLVEFSFPTIYSNAEKNIEEVKKALYEMYEEYLEIHDASVREAATPANGCGGNEVSKTSLGSGWEAFGEFIKNTDLERPEKSELDMYLEEGVYRDPRQKGMDSFKALEWWNVHKLKYRVLSKMVMDVLAIPISTVASEATFSAGTSLWNQEKIKGTFDKLKTRELTIDYLNLLIFDHVGGFFLQKEEMPIEVLLPTGTNFAGLNLL</sequence>
<dbReference type="GO" id="GO:0005634">
    <property type="term" value="C:nucleus"/>
    <property type="evidence" value="ECO:0007669"/>
    <property type="project" value="UniProtKB-SubCell"/>
</dbReference>
<gene>
    <name evidence="13" type="ORF">LSAT_V11C800388860</name>
</gene>
<evidence type="ECO:0000313" key="13">
    <source>
        <dbReference type="EMBL" id="KAJ0190741.1"/>
    </source>
</evidence>
<dbReference type="EMBL" id="NBSK02000008">
    <property type="protein sequence ID" value="KAJ0190741.1"/>
    <property type="molecule type" value="Genomic_DNA"/>
</dbReference>
<protein>
    <recommendedName>
        <fullName evidence="12">BED-type domain-containing protein</fullName>
    </recommendedName>
</protein>
<keyword evidence="9" id="KW-0539">Nucleus</keyword>
<keyword evidence="4 10" id="KW-0863">Zinc-finger</keyword>
<dbReference type="GO" id="GO:0008270">
    <property type="term" value="F:zinc ion binding"/>
    <property type="evidence" value="ECO:0007669"/>
    <property type="project" value="UniProtKB-KW"/>
</dbReference>
<reference evidence="13 14" key="1">
    <citation type="journal article" date="2017" name="Nat. Commun.">
        <title>Genome assembly with in vitro proximity ligation data and whole-genome triplication in lettuce.</title>
        <authorList>
            <person name="Reyes-Chin-Wo S."/>
            <person name="Wang Z."/>
            <person name="Yang X."/>
            <person name="Kozik A."/>
            <person name="Arikit S."/>
            <person name="Song C."/>
            <person name="Xia L."/>
            <person name="Froenicke L."/>
            <person name="Lavelle D.O."/>
            <person name="Truco M.J."/>
            <person name="Xia R."/>
            <person name="Zhu S."/>
            <person name="Xu C."/>
            <person name="Xu H."/>
            <person name="Xu X."/>
            <person name="Cox K."/>
            <person name="Korf I."/>
            <person name="Meyers B.C."/>
            <person name="Michelmore R.W."/>
        </authorList>
    </citation>
    <scope>NUCLEOTIDE SEQUENCE [LARGE SCALE GENOMIC DNA]</scope>
    <source>
        <strain evidence="14">cv. Salinas</strain>
        <tissue evidence="13">Seedlings</tissue>
    </source>
</reference>
<dbReference type="SMART" id="SM00614">
    <property type="entry name" value="ZnF_BED"/>
    <property type="match status" value="1"/>
</dbReference>
<dbReference type="AlphaFoldDB" id="A0A9R1UNP6"/>
<dbReference type="GO" id="GO:0009791">
    <property type="term" value="P:post-embryonic development"/>
    <property type="evidence" value="ECO:0007669"/>
    <property type="project" value="UniProtKB-ARBA"/>
</dbReference>
<dbReference type="Pfam" id="PF05699">
    <property type="entry name" value="Dimer_Tnp_hAT"/>
    <property type="match status" value="1"/>
</dbReference>
<dbReference type="SUPFAM" id="SSF53098">
    <property type="entry name" value="Ribonuclease H-like"/>
    <property type="match status" value="1"/>
</dbReference>
<dbReference type="PROSITE" id="PS50808">
    <property type="entry name" value="ZF_BED"/>
    <property type="match status" value="1"/>
</dbReference>
<keyword evidence="3" id="KW-0479">Metal-binding</keyword>
<evidence type="ECO:0000256" key="4">
    <source>
        <dbReference type="ARBA" id="ARBA00022771"/>
    </source>
</evidence>
<proteinExistence type="predicted"/>
<organism evidence="13 14">
    <name type="scientific">Lactuca sativa</name>
    <name type="common">Garden lettuce</name>
    <dbReference type="NCBI Taxonomy" id="4236"/>
    <lineage>
        <taxon>Eukaryota</taxon>
        <taxon>Viridiplantae</taxon>
        <taxon>Streptophyta</taxon>
        <taxon>Embryophyta</taxon>
        <taxon>Tracheophyta</taxon>
        <taxon>Spermatophyta</taxon>
        <taxon>Magnoliopsida</taxon>
        <taxon>eudicotyledons</taxon>
        <taxon>Gunneridae</taxon>
        <taxon>Pentapetalae</taxon>
        <taxon>asterids</taxon>
        <taxon>campanulids</taxon>
        <taxon>Asterales</taxon>
        <taxon>Asteraceae</taxon>
        <taxon>Cichorioideae</taxon>
        <taxon>Cichorieae</taxon>
        <taxon>Lactucinae</taxon>
        <taxon>Lactuca</taxon>
    </lineage>
</organism>
<dbReference type="InterPro" id="IPR003656">
    <property type="entry name" value="Znf_BED"/>
</dbReference>
<dbReference type="InterPro" id="IPR012337">
    <property type="entry name" value="RNaseH-like_sf"/>
</dbReference>